<accession>A0A087U8Z3</accession>
<evidence type="ECO:0000313" key="3">
    <source>
        <dbReference type="Proteomes" id="UP000054359"/>
    </source>
</evidence>
<dbReference type="EMBL" id="KK118782">
    <property type="protein sequence ID" value="KFM73832.1"/>
    <property type="molecule type" value="Genomic_DNA"/>
</dbReference>
<keyword evidence="3" id="KW-1185">Reference proteome</keyword>
<dbReference type="Proteomes" id="UP000054359">
    <property type="component" value="Unassembled WGS sequence"/>
</dbReference>
<protein>
    <recommendedName>
        <fullName evidence="1">Voltage-dependent calcium channel alpha-2/delta subunit conserved region domain-containing protein</fullName>
    </recommendedName>
</protein>
<dbReference type="OrthoDB" id="8179127at2759"/>
<evidence type="ECO:0000313" key="2">
    <source>
        <dbReference type="EMBL" id="KFM73832.1"/>
    </source>
</evidence>
<dbReference type="InterPro" id="IPR013680">
    <property type="entry name" value="VDCC_a2/dsu"/>
</dbReference>
<dbReference type="Pfam" id="PF08473">
    <property type="entry name" value="VGCC_alpha2"/>
    <property type="match status" value="1"/>
</dbReference>
<feature type="non-terminal residue" evidence="2">
    <location>
        <position position="103"/>
    </location>
</feature>
<organism evidence="2 3">
    <name type="scientific">Stegodyphus mimosarum</name>
    <name type="common">African social velvet spider</name>
    <dbReference type="NCBI Taxonomy" id="407821"/>
    <lineage>
        <taxon>Eukaryota</taxon>
        <taxon>Metazoa</taxon>
        <taxon>Ecdysozoa</taxon>
        <taxon>Arthropoda</taxon>
        <taxon>Chelicerata</taxon>
        <taxon>Arachnida</taxon>
        <taxon>Araneae</taxon>
        <taxon>Araneomorphae</taxon>
        <taxon>Entelegynae</taxon>
        <taxon>Eresoidea</taxon>
        <taxon>Eresidae</taxon>
        <taxon>Stegodyphus</taxon>
    </lineage>
</organism>
<name>A0A087U8Z3_STEMI</name>
<reference evidence="2 3" key="1">
    <citation type="submission" date="2013-11" db="EMBL/GenBank/DDBJ databases">
        <title>Genome sequencing of Stegodyphus mimosarum.</title>
        <authorList>
            <person name="Bechsgaard J."/>
        </authorList>
    </citation>
    <scope>NUCLEOTIDE SEQUENCE [LARGE SCALE GENOMIC DNA]</scope>
</reference>
<feature type="domain" description="Voltage-dependent calcium channel alpha-2/delta subunit conserved region" evidence="1">
    <location>
        <begin position="5"/>
        <end position="101"/>
    </location>
</feature>
<gene>
    <name evidence="2" type="ORF">X975_12379</name>
</gene>
<proteinExistence type="predicted"/>
<evidence type="ECO:0000259" key="1">
    <source>
        <dbReference type="Pfam" id="PF08473"/>
    </source>
</evidence>
<dbReference type="AlphaFoldDB" id="A0A087U8Z3"/>
<dbReference type="OMA" id="HYWKSEE"/>
<sequence length="103" mass="11995">MQGMHLAPWKYCHGTVLELSIPEIISNLSYTVKHSPDSCKMHLLERLVWDIRKTGDIIHYWQSEWQDGRRNNIVATFVQSEGGLTRIFPASKSYYLENQMNPS</sequence>